<evidence type="ECO:0000313" key="5">
    <source>
        <dbReference type="Proteomes" id="UP000195514"/>
    </source>
</evidence>
<dbReference type="EMBL" id="LT859958">
    <property type="protein sequence ID" value="SMX53154.1"/>
    <property type="molecule type" value="Genomic_DNA"/>
</dbReference>
<dbReference type="PANTHER" id="PTHR30244">
    <property type="entry name" value="TRANSAMINASE"/>
    <property type="match status" value="1"/>
</dbReference>
<evidence type="ECO:0000313" key="4">
    <source>
        <dbReference type="EMBL" id="SMX53154.1"/>
    </source>
</evidence>
<evidence type="ECO:0000256" key="2">
    <source>
        <dbReference type="PIRSR" id="PIRSR000390-2"/>
    </source>
</evidence>
<dbReference type="Gene3D" id="3.40.640.10">
    <property type="entry name" value="Type I PLP-dependent aspartate aminotransferase-like (Major domain)"/>
    <property type="match status" value="1"/>
</dbReference>
<dbReference type="Gene3D" id="3.90.1150.10">
    <property type="entry name" value="Aspartate Aminotransferase, domain 1"/>
    <property type="match status" value="1"/>
</dbReference>
<dbReference type="InterPro" id="IPR000653">
    <property type="entry name" value="DegT/StrS_aminotransferase"/>
</dbReference>
<reference evidence="5" key="1">
    <citation type="submission" date="2017-05" db="EMBL/GenBank/DDBJ databases">
        <authorList>
            <person name="Kirkegaard R."/>
            <person name="Mcilroy J S."/>
        </authorList>
    </citation>
    <scope>NUCLEOTIDE SEQUENCE [LARGE SCALE GENOMIC DNA]</scope>
</reference>
<dbReference type="RefSeq" id="WP_087861112.1">
    <property type="nucleotide sequence ID" value="NZ_LT859958.1"/>
</dbReference>
<dbReference type="OrthoDB" id="9810913at2"/>
<keyword evidence="2 3" id="KW-0663">Pyridoxal phosphate</keyword>
<dbReference type="AlphaFoldDB" id="A0A1Y6K0H8"/>
<feature type="active site" description="Proton acceptor" evidence="1">
    <location>
        <position position="191"/>
    </location>
</feature>
<protein>
    <submittedName>
        <fullName evidence="4">Putative Spore coat polysaccharide biosynthesis protein SpsC</fullName>
    </submittedName>
</protein>
<gene>
    <name evidence="4" type="ORF">CFX1CAM_0088</name>
</gene>
<comment type="similarity">
    <text evidence="3">Belongs to the DegT/DnrJ/EryC1 family.</text>
</comment>
<keyword evidence="5" id="KW-1185">Reference proteome</keyword>
<evidence type="ECO:0000256" key="3">
    <source>
        <dbReference type="RuleBase" id="RU004508"/>
    </source>
</evidence>
<dbReference type="InterPro" id="IPR015424">
    <property type="entry name" value="PyrdxlP-dep_Trfase"/>
</dbReference>
<evidence type="ECO:0000256" key="1">
    <source>
        <dbReference type="PIRSR" id="PIRSR000390-1"/>
    </source>
</evidence>
<dbReference type="GO" id="GO:0000271">
    <property type="term" value="P:polysaccharide biosynthetic process"/>
    <property type="evidence" value="ECO:0007669"/>
    <property type="project" value="TreeGrafter"/>
</dbReference>
<dbReference type="Pfam" id="PF01041">
    <property type="entry name" value="DegT_DnrJ_EryC1"/>
    <property type="match status" value="1"/>
</dbReference>
<accession>A0A1Y6K0H8</accession>
<dbReference type="CDD" id="cd00616">
    <property type="entry name" value="AHBA_syn"/>
    <property type="match status" value="1"/>
</dbReference>
<dbReference type="KEGG" id="abat:CFX1CAM_0088"/>
<dbReference type="InterPro" id="IPR015422">
    <property type="entry name" value="PyrdxlP-dep_Trfase_small"/>
</dbReference>
<dbReference type="SUPFAM" id="SSF53383">
    <property type="entry name" value="PLP-dependent transferases"/>
    <property type="match status" value="1"/>
</dbReference>
<dbReference type="GO" id="GO:0008483">
    <property type="term" value="F:transaminase activity"/>
    <property type="evidence" value="ECO:0007669"/>
    <property type="project" value="TreeGrafter"/>
</dbReference>
<proteinExistence type="inferred from homology"/>
<feature type="modified residue" description="N6-(pyridoxal phosphate)lysine" evidence="2">
    <location>
        <position position="191"/>
    </location>
</feature>
<organism evidence="4 5">
    <name type="scientific">Candidatus Brevifilum fermentans</name>
    <dbReference type="NCBI Taxonomy" id="1986204"/>
    <lineage>
        <taxon>Bacteria</taxon>
        <taxon>Bacillati</taxon>
        <taxon>Chloroflexota</taxon>
        <taxon>Anaerolineae</taxon>
        <taxon>Anaerolineales</taxon>
        <taxon>Anaerolineaceae</taxon>
        <taxon>Candidatus Brevifilum</taxon>
    </lineage>
</organism>
<dbReference type="Proteomes" id="UP000195514">
    <property type="component" value="Chromosome I"/>
</dbReference>
<dbReference type="GO" id="GO:0030170">
    <property type="term" value="F:pyridoxal phosphate binding"/>
    <property type="evidence" value="ECO:0007669"/>
    <property type="project" value="TreeGrafter"/>
</dbReference>
<dbReference type="InterPro" id="IPR015421">
    <property type="entry name" value="PyrdxlP-dep_Trfase_major"/>
</dbReference>
<name>A0A1Y6K0H8_9CHLR</name>
<sequence length="383" mass="41687">MKIREIPFLAMGGEYGQDDLEAVINVVTQAIGPKGNFFPLPEENDFQDAIAEHEGAEKAIVVNSCGTALDCCMMALDIKPGDEVITTPLTFVCTAGTAVAQGARIVFADIDPVTMNLSPEAVRARITEKTKAIIPVHFTGLVCDLDGFDKITEETGIPVIYDAAHAIGAKSNGQPIGGRGLASCYSFQSNKNMTCLGEGGAITTNDLDFAEKVRQLKTFGYVYGGPSLRVVDIGFNYRMTKVQCAVGLTQLAKLGQLIVKRQNLMLALSEALHDTHEIILPYGHGPGHASHIYVIRLNTDEVRFTTPEFVSHLKNTYKVFTGKHYPAVWTWEAFQKLGYTSEGCPIAEKACEQVVTLPVFASTTMDDIEYIAWAVKATIQDLQ</sequence>
<dbReference type="PANTHER" id="PTHR30244:SF34">
    <property type="entry name" value="DTDP-4-AMINO-4,6-DIDEOXYGALACTOSE TRANSAMINASE"/>
    <property type="match status" value="1"/>
</dbReference>
<dbReference type="PIRSF" id="PIRSF000390">
    <property type="entry name" value="PLP_StrS"/>
    <property type="match status" value="1"/>
</dbReference>